<evidence type="ECO:0000256" key="1">
    <source>
        <dbReference type="SAM" id="Phobius"/>
    </source>
</evidence>
<name>A0A517VYK0_9PLAN</name>
<evidence type="ECO:0000313" key="3">
    <source>
        <dbReference type="Proteomes" id="UP000318704"/>
    </source>
</evidence>
<dbReference type="RefSeq" id="WP_144986433.1">
    <property type="nucleotide sequence ID" value="NZ_CP037920.1"/>
</dbReference>
<accession>A0A517VYK0</accession>
<sequence length="127" mass="14084">MKKSSFKEYLIFFTAVFVLSLPIFLAYYYQHHPDRTVTELESTVASIPLGISAAEADAFFGTQPDSVSQMKGVLANPTMMLEASNQSAAKQGSIQSYSLRTWKQNDVHATVAIDESGKVAGRWTWVE</sequence>
<dbReference type="EMBL" id="CP037920">
    <property type="protein sequence ID" value="QDT98072.1"/>
    <property type="molecule type" value="Genomic_DNA"/>
</dbReference>
<evidence type="ECO:0000313" key="2">
    <source>
        <dbReference type="EMBL" id="QDT98072.1"/>
    </source>
</evidence>
<proteinExistence type="predicted"/>
<keyword evidence="1" id="KW-1133">Transmembrane helix</keyword>
<protein>
    <submittedName>
        <fullName evidence="2">Uncharacterized protein</fullName>
    </submittedName>
</protein>
<dbReference type="KEGG" id="gaw:V144x_35560"/>
<organism evidence="2 3">
    <name type="scientific">Gimesia aquarii</name>
    <dbReference type="NCBI Taxonomy" id="2527964"/>
    <lineage>
        <taxon>Bacteria</taxon>
        <taxon>Pseudomonadati</taxon>
        <taxon>Planctomycetota</taxon>
        <taxon>Planctomycetia</taxon>
        <taxon>Planctomycetales</taxon>
        <taxon>Planctomycetaceae</taxon>
        <taxon>Gimesia</taxon>
    </lineage>
</organism>
<reference evidence="2 3" key="1">
    <citation type="submission" date="2019-03" db="EMBL/GenBank/DDBJ databases">
        <title>Deep-cultivation of Planctomycetes and their phenomic and genomic characterization uncovers novel biology.</title>
        <authorList>
            <person name="Wiegand S."/>
            <person name="Jogler M."/>
            <person name="Boedeker C."/>
            <person name="Pinto D."/>
            <person name="Vollmers J."/>
            <person name="Rivas-Marin E."/>
            <person name="Kohn T."/>
            <person name="Peeters S.H."/>
            <person name="Heuer A."/>
            <person name="Rast P."/>
            <person name="Oberbeckmann S."/>
            <person name="Bunk B."/>
            <person name="Jeske O."/>
            <person name="Meyerdierks A."/>
            <person name="Storesund J.E."/>
            <person name="Kallscheuer N."/>
            <person name="Luecker S."/>
            <person name="Lage O.M."/>
            <person name="Pohl T."/>
            <person name="Merkel B.J."/>
            <person name="Hornburger P."/>
            <person name="Mueller R.-W."/>
            <person name="Bruemmer F."/>
            <person name="Labrenz M."/>
            <person name="Spormann A.M."/>
            <person name="Op den Camp H."/>
            <person name="Overmann J."/>
            <person name="Amann R."/>
            <person name="Jetten M.S.M."/>
            <person name="Mascher T."/>
            <person name="Medema M.H."/>
            <person name="Devos D.P."/>
            <person name="Kaster A.-K."/>
            <person name="Ovreas L."/>
            <person name="Rohde M."/>
            <person name="Galperin M.Y."/>
            <person name="Jogler C."/>
        </authorList>
    </citation>
    <scope>NUCLEOTIDE SEQUENCE [LARGE SCALE GENOMIC DNA]</scope>
    <source>
        <strain evidence="2 3">V144</strain>
    </source>
</reference>
<gene>
    <name evidence="2" type="ORF">V144x_35560</name>
</gene>
<keyword evidence="1" id="KW-0812">Transmembrane</keyword>
<keyword evidence="1" id="KW-0472">Membrane</keyword>
<feature type="transmembrane region" description="Helical" evidence="1">
    <location>
        <begin position="9"/>
        <end position="29"/>
    </location>
</feature>
<dbReference type="Proteomes" id="UP000318704">
    <property type="component" value="Chromosome"/>
</dbReference>
<dbReference type="AlphaFoldDB" id="A0A517VYK0"/>